<keyword evidence="8" id="KW-1133">Transmembrane helix</keyword>
<dbReference type="Gene3D" id="1.10.3820.10">
    <property type="entry name" value="Di-heme elbow motif domain"/>
    <property type="match status" value="1"/>
</dbReference>
<reference evidence="10" key="1">
    <citation type="journal article" date="2015" name="Nature">
        <title>Complex archaea that bridge the gap between prokaryotes and eukaryotes.</title>
        <authorList>
            <person name="Spang A."/>
            <person name="Saw J.H."/>
            <person name="Jorgensen S.L."/>
            <person name="Zaremba-Niedzwiedzka K."/>
            <person name="Martijn J."/>
            <person name="Lind A.E."/>
            <person name="van Eijk R."/>
            <person name="Schleper C."/>
            <person name="Guy L."/>
            <person name="Ettema T.J."/>
        </authorList>
    </citation>
    <scope>NUCLEOTIDE SEQUENCE</scope>
</reference>
<name>A0A0F9HXA4_9ZZZZ</name>
<evidence type="ECO:0000256" key="3">
    <source>
        <dbReference type="ARBA" id="ARBA00022723"/>
    </source>
</evidence>
<dbReference type="InterPro" id="IPR020942">
    <property type="entry name" value="Cyt_c_III_dom"/>
</dbReference>
<accession>A0A0F9HXA4</accession>
<evidence type="ECO:0000256" key="2">
    <source>
        <dbReference type="ARBA" id="ARBA00022617"/>
    </source>
</evidence>
<protein>
    <recommendedName>
        <fullName evidence="9">Class III cytochrome C domain-containing protein</fullName>
    </recommendedName>
</protein>
<dbReference type="PANTHER" id="PTHR35038:SF6">
    <property type="entry name" value="SURFACE LOCALIZED DECAHEME CYTOCHROME C LIPOPROTEIN"/>
    <property type="match status" value="1"/>
</dbReference>
<feature type="domain" description="Class III cytochrome C" evidence="9">
    <location>
        <begin position="268"/>
        <end position="378"/>
    </location>
</feature>
<dbReference type="EMBL" id="LAZR01015707">
    <property type="protein sequence ID" value="KKM07732.1"/>
    <property type="molecule type" value="Genomic_DNA"/>
</dbReference>
<keyword evidence="4" id="KW-0732">Signal</keyword>
<keyword evidence="6" id="KW-0408">Iron</keyword>
<comment type="caution">
    <text evidence="10">The sequence shown here is derived from an EMBL/GenBank/DDBJ whole genome shotgun (WGS) entry which is preliminary data.</text>
</comment>
<evidence type="ECO:0000256" key="7">
    <source>
        <dbReference type="SAM" id="Coils"/>
    </source>
</evidence>
<feature type="non-terminal residue" evidence="10">
    <location>
        <position position="483"/>
    </location>
</feature>
<dbReference type="Gene3D" id="3.90.10.10">
    <property type="entry name" value="Cytochrome C3"/>
    <property type="match status" value="2"/>
</dbReference>
<evidence type="ECO:0000313" key="10">
    <source>
        <dbReference type="EMBL" id="KKM07732.1"/>
    </source>
</evidence>
<keyword evidence="5" id="KW-0249">Electron transport</keyword>
<dbReference type="PANTHER" id="PTHR35038">
    <property type="entry name" value="DISSIMILATORY SULFITE REDUCTASE SIRA"/>
    <property type="match status" value="1"/>
</dbReference>
<evidence type="ECO:0000256" key="1">
    <source>
        <dbReference type="ARBA" id="ARBA00022448"/>
    </source>
</evidence>
<dbReference type="AlphaFoldDB" id="A0A0F9HXA4"/>
<organism evidence="10">
    <name type="scientific">marine sediment metagenome</name>
    <dbReference type="NCBI Taxonomy" id="412755"/>
    <lineage>
        <taxon>unclassified sequences</taxon>
        <taxon>metagenomes</taxon>
        <taxon>ecological metagenomes</taxon>
    </lineage>
</organism>
<dbReference type="SUPFAM" id="SSF48695">
    <property type="entry name" value="Multiheme cytochromes"/>
    <property type="match status" value="2"/>
</dbReference>
<feature type="transmembrane region" description="Helical" evidence="8">
    <location>
        <begin position="37"/>
        <end position="54"/>
    </location>
</feature>
<dbReference type="GO" id="GO:0016491">
    <property type="term" value="F:oxidoreductase activity"/>
    <property type="evidence" value="ECO:0007669"/>
    <property type="project" value="TreeGrafter"/>
</dbReference>
<gene>
    <name evidence="10" type="ORF">LCGC14_1730980</name>
</gene>
<sequence>MRRDECGTLTGAEREGLESCPSRAINKPMRGKWNMKNMLLPFIVAVFILSTAAVDSSAEIRFLKDNPTESTDFFCGYCHILSYPKVIKKAHASWKTGKHKDVPCIQCHYPPEELKRTIPGHRKIPGDKAAAKRLRADVEYMQTELEVLSRLVTILNMDKSTVQRRPRVDDRNCITKKCHGSPKDNYMDKKIPLAKKKVIFTHKAHFDKKKWVKGDVMHCTTCHKQTTDKKHFETSRQDCNLCHFASVKNMNEKLSECKICHKVPTKPLQKQKKEGEPVDPDKKPITHKSLAEAKVPCASCHLHLVKGTGATEPEKCLECHDNVKSVMSKADDQALMHEKHVADQTARCLSCHTPIEHKKPKNATAFLDDSRTNCQACHPDHHIYQKALLVGKGFGDIPNTPALMQEVKTNCLGCHVKKDHKKGERVKVASHDACVSCHSKRHKAMLKEWKDKIKTELDDLAEVEKEAIAAIEAAKKNGKKDSK</sequence>
<keyword evidence="8" id="KW-0472">Membrane</keyword>
<dbReference type="InterPro" id="IPR036280">
    <property type="entry name" value="Multihaem_cyt_sf"/>
</dbReference>
<dbReference type="Pfam" id="PF02085">
    <property type="entry name" value="Cytochrom_CIII"/>
    <property type="match status" value="1"/>
</dbReference>
<dbReference type="GO" id="GO:0009055">
    <property type="term" value="F:electron transfer activity"/>
    <property type="evidence" value="ECO:0007669"/>
    <property type="project" value="InterPro"/>
</dbReference>
<dbReference type="InterPro" id="IPR038266">
    <property type="entry name" value="NapC/NirT_cytc_sf"/>
</dbReference>
<evidence type="ECO:0000256" key="4">
    <source>
        <dbReference type="ARBA" id="ARBA00022729"/>
    </source>
</evidence>
<proteinExistence type="predicted"/>
<dbReference type="GO" id="GO:0046872">
    <property type="term" value="F:metal ion binding"/>
    <property type="evidence" value="ECO:0007669"/>
    <property type="project" value="UniProtKB-KW"/>
</dbReference>
<feature type="coiled-coil region" evidence="7">
    <location>
        <begin position="446"/>
        <end position="477"/>
    </location>
</feature>
<dbReference type="GO" id="GO:0020037">
    <property type="term" value="F:heme binding"/>
    <property type="evidence" value="ECO:0007669"/>
    <property type="project" value="InterPro"/>
</dbReference>
<keyword evidence="1" id="KW-0813">Transport</keyword>
<evidence type="ECO:0000256" key="8">
    <source>
        <dbReference type="SAM" id="Phobius"/>
    </source>
</evidence>
<evidence type="ECO:0000259" key="9">
    <source>
        <dbReference type="Pfam" id="PF02085"/>
    </source>
</evidence>
<keyword evidence="3" id="KW-0479">Metal-binding</keyword>
<evidence type="ECO:0000256" key="5">
    <source>
        <dbReference type="ARBA" id="ARBA00022982"/>
    </source>
</evidence>
<keyword evidence="8" id="KW-0812">Transmembrane</keyword>
<evidence type="ECO:0000256" key="6">
    <source>
        <dbReference type="ARBA" id="ARBA00023004"/>
    </source>
</evidence>
<keyword evidence="7" id="KW-0175">Coiled coil</keyword>
<dbReference type="InterPro" id="IPR051829">
    <property type="entry name" value="Multiheme_Cytochr_ET"/>
</dbReference>
<keyword evidence="2" id="KW-0349">Heme</keyword>